<evidence type="ECO:0000313" key="1">
    <source>
        <dbReference type="EMBL" id="KAL0269114.1"/>
    </source>
</evidence>
<dbReference type="AlphaFoldDB" id="A0AAW2HGU2"/>
<gene>
    <name evidence="1" type="ORF">PYX00_006949</name>
</gene>
<dbReference type="GO" id="GO:0035869">
    <property type="term" value="C:ciliary transition zone"/>
    <property type="evidence" value="ECO:0007669"/>
    <property type="project" value="TreeGrafter"/>
</dbReference>
<reference evidence="1" key="1">
    <citation type="journal article" date="2024" name="Gigascience">
        <title>Chromosome-level genome of the poultry shaft louse Menopon gallinae provides insight into the host-switching and adaptive evolution of parasitic lice.</title>
        <authorList>
            <person name="Xu Y."/>
            <person name="Ma L."/>
            <person name="Liu S."/>
            <person name="Liang Y."/>
            <person name="Liu Q."/>
            <person name="He Z."/>
            <person name="Tian L."/>
            <person name="Duan Y."/>
            <person name="Cai W."/>
            <person name="Li H."/>
            <person name="Song F."/>
        </authorList>
    </citation>
    <scope>NUCLEOTIDE SEQUENCE</scope>
    <source>
        <strain evidence="1">Cailab_2023a</strain>
    </source>
</reference>
<dbReference type="PANTHER" id="PTHR31022">
    <property type="entry name" value="CENTRIOLE, CILIA AND SPINDLE-ASSOCIATED PROTEIN"/>
    <property type="match status" value="1"/>
</dbReference>
<accession>A0AAW2HGU2</accession>
<proteinExistence type="predicted"/>
<organism evidence="1">
    <name type="scientific">Menopon gallinae</name>
    <name type="common">poultry shaft louse</name>
    <dbReference type="NCBI Taxonomy" id="328185"/>
    <lineage>
        <taxon>Eukaryota</taxon>
        <taxon>Metazoa</taxon>
        <taxon>Ecdysozoa</taxon>
        <taxon>Arthropoda</taxon>
        <taxon>Hexapoda</taxon>
        <taxon>Insecta</taxon>
        <taxon>Pterygota</taxon>
        <taxon>Neoptera</taxon>
        <taxon>Paraneoptera</taxon>
        <taxon>Psocodea</taxon>
        <taxon>Troctomorpha</taxon>
        <taxon>Phthiraptera</taxon>
        <taxon>Amblycera</taxon>
        <taxon>Menoponidae</taxon>
        <taxon>Menopon</taxon>
    </lineage>
</organism>
<sequence length="351" mass="40477">MVCKKSLYCLKNGPCANYQIRKQIWEDNIRFRESLRNINQSDHYWSFQISNNDYSDFDEPSFHRKKNKSFWKYRNCYDCASVTHDFTPNNSCTCNLKPGDLRRYSKQDESLELKDDTPETKALLIKPSKQIQTQPPSIPNQRLSSCTTKNVSELCHKYRNSLSSAQLQPSTKVKFSSQSTLVQPKRSFDIRKFPSMEVISKLKDADKDNAGENKLNTTIKQLSNVKLGRKKEIKLPPWLSGTPLSRTTRKMLLKDKQVPFTSFGCNNSNDVVGSKRTHNVFASTKEIFPNALSAKQQREEMIARSIKNERLFRNSLLQDNSKKMINHSSLWATEGIKDVRAKNACSVSRKK</sequence>
<dbReference type="InterPro" id="IPR029774">
    <property type="entry name" value="CSAP"/>
</dbReference>
<protein>
    <submittedName>
        <fullName evidence="1">Uncharacterized protein</fullName>
    </submittedName>
</protein>
<dbReference type="GO" id="GO:0005819">
    <property type="term" value="C:spindle"/>
    <property type="evidence" value="ECO:0007669"/>
    <property type="project" value="TreeGrafter"/>
</dbReference>
<dbReference type="PANTHER" id="PTHR31022:SF4">
    <property type="entry name" value="CENTRIOLE, CILIA AND SPINDLE-ASSOCIATED PROTEIN"/>
    <property type="match status" value="1"/>
</dbReference>
<dbReference type="GO" id="GO:0036064">
    <property type="term" value="C:ciliary basal body"/>
    <property type="evidence" value="ECO:0007669"/>
    <property type="project" value="TreeGrafter"/>
</dbReference>
<comment type="caution">
    <text evidence="1">The sequence shown here is derived from an EMBL/GenBank/DDBJ whole genome shotgun (WGS) entry which is preliminary data.</text>
</comment>
<name>A0AAW2HGU2_9NEOP</name>
<dbReference type="EMBL" id="JARGDH010000004">
    <property type="protein sequence ID" value="KAL0269114.1"/>
    <property type="molecule type" value="Genomic_DNA"/>
</dbReference>
<dbReference type="GO" id="GO:0008017">
    <property type="term" value="F:microtubule binding"/>
    <property type="evidence" value="ECO:0007669"/>
    <property type="project" value="TreeGrafter"/>
</dbReference>
<dbReference type="GO" id="GO:1901673">
    <property type="term" value="P:regulation of mitotic spindle assembly"/>
    <property type="evidence" value="ECO:0007669"/>
    <property type="project" value="TreeGrafter"/>
</dbReference>
<dbReference type="Pfam" id="PF15748">
    <property type="entry name" value="CCSAP"/>
    <property type="match status" value="1"/>
</dbReference>
<dbReference type="GO" id="GO:0005814">
    <property type="term" value="C:centriole"/>
    <property type="evidence" value="ECO:0007669"/>
    <property type="project" value="TreeGrafter"/>
</dbReference>